<comment type="caution">
    <text evidence="8">The sequence shown here is derived from an EMBL/GenBank/DDBJ whole genome shotgun (WGS) entry which is preliminary data.</text>
</comment>
<dbReference type="InterPro" id="IPR003680">
    <property type="entry name" value="Flavodoxin_fold"/>
</dbReference>
<keyword evidence="1 6" id="KW-0285">Flavoprotein</keyword>
<dbReference type="InterPro" id="IPR023048">
    <property type="entry name" value="NADH:quinone_OxRdtase_FMN_depd"/>
</dbReference>
<feature type="binding site" evidence="6">
    <location>
        <begin position="124"/>
        <end position="127"/>
    </location>
    <ligand>
        <name>FMN</name>
        <dbReference type="ChEBI" id="CHEBI:58210"/>
    </ligand>
</feature>
<evidence type="ECO:0000256" key="4">
    <source>
        <dbReference type="ARBA" id="ARBA00023027"/>
    </source>
</evidence>
<comment type="catalytic activity">
    <reaction evidence="5">
        <text>N,N-dimethyl-1,4-phenylenediamine + anthranilate + 2 NAD(+) = 2-(4-dimethylaminophenyl)diazenylbenzoate + 2 NADH + 2 H(+)</text>
        <dbReference type="Rhea" id="RHEA:55872"/>
        <dbReference type="ChEBI" id="CHEBI:15378"/>
        <dbReference type="ChEBI" id="CHEBI:15783"/>
        <dbReference type="ChEBI" id="CHEBI:16567"/>
        <dbReference type="ChEBI" id="CHEBI:57540"/>
        <dbReference type="ChEBI" id="CHEBI:57945"/>
        <dbReference type="ChEBI" id="CHEBI:71579"/>
        <dbReference type="EC" id="1.7.1.17"/>
    </reaction>
    <physiologicalReaction direction="right-to-left" evidence="5">
        <dbReference type="Rhea" id="RHEA:55874"/>
    </physiologicalReaction>
</comment>
<dbReference type="PANTHER" id="PTHR43741:SF4">
    <property type="entry name" value="FMN-DEPENDENT NADH:QUINONE OXIDOREDUCTASE"/>
    <property type="match status" value="1"/>
</dbReference>
<comment type="catalytic activity">
    <reaction evidence="6">
        <text>2 a quinone + NADH + H(+) = 2 a 1,4-benzosemiquinone + NAD(+)</text>
        <dbReference type="Rhea" id="RHEA:65952"/>
        <dbReference type="ChEBI" id="CHEBI:15378"/>
        <dbReference type="ChEBI" id="CHEBI:57540"/>
        <dbReference type="ChEBI" id="CHEBI:57945"/>
        <dbReference type="ChEBI" id="CHEBI:132124"/>
        <dbReference type="ChEBI" id="CHEBI:134225"/>
    </reaction>
</comment>
<name>A0ABU7FW46_9ACTN</name>
<feature type="binding site" evidence="6">
    <location>
        <begin position="17"/>
        <end position="19"/>
    </location>
    <ligand>
        <name>FMN</name>
        <dbReference type="ChEBI" id="CHEBI:58210"/>
    </ligand>
</feature>
<dbReference type="EMBL" id="JAYWVC010000326">
    <property type="protein sequence ID" value="MED7828166.1"/>
    <property type="molecule type" value="Genomic_DNA"/>
</dbReference>
<dbReference type="Proteomes" id="UP001333996">
    <property type="component" value="Unassembled WGS sequence"/>
</dbReference>
<dbReference type="Gene3D" id="3.40.50.360">
    <property type="match status" value="1"/>
</dbReference>
<sequence length="204" mass="22025">MPTLLHIDSSMWPSGASASRDVTATFREEWEAQHPHGTVIYRDLAVEPLPHITGGVFTAGDEDPLRATLASELEQADVVLIAAPMYNLTVPSTLKAWIDQVMIAGRTIGERPSAAGTPVVVVSSRGGSYRPGTPRDGWDFVVPYLTTLLAGYFGITEVEFIIPELTSVPKRASKPELIPLYEASRAQAHEDAVAKAKTLAARFA</sequence>
<evidence type="ECO:0000259" key="7">
    <source>
        <dbReference type="Pfam" id="PF02525"/>
    </source>
</evidence>
<dbReference type="InterPro" id="IPR029039">
    <property type="entry name" value="Flavoprotein-like_sf"/>
</dbReference>
<comment type="similarity">
    <text evidence="6">Belongs to the azoreductase type 1 family.</text>
</comment>
<organism evidence="8 9">
    <name type="scientific">Streptomyces chiangmaiensis</name>
    <dbReference type="NCBI Taxonomy" id="766497"/>
    <lineage>
        <taxon>Bacteria</taxon>
        <taxon>Bacillati</taxon>
        <taxon>Actinomycetota</taxon>
        <taxon>Actinomycetes</taxon>
        <taxon>Kitasatosporales</taxon>
        <taxon>Streptomycetaceae</taxon>
        <taxon>Streptomyces</taxon>
    </lineage>
</organism>
<comment type="subunit">
    <text evidence="6">Homodimer.</text>
</comment>
<dbReference type="EC" id="1.6.5.-" evidence="6"/>
<keyword evidence="9" id="KW-1185">Reference proteome</keyword>
<accession>A0ABU7FW46</accession>
<gene>
    <name evidence="6" type="primary">azoR</name>
    <name evidence="8" type="ORF">VXC91_41400</name>
</gene>
<keyword evidence="2 6" id="KW-0288">FMN</keyword>
<dbReference type="EC" id="1.7.1.17" evidence="6"/>
<evidence type="ECO:0000256" key="6">
    <source>
        <dbReference type="HAMAP-Rule" id="MF_01216"/>
    </source>
</evidence>
<evidence type="ECO:0000256" key="3">
    <source>
        <dbReference type="ARBA" id="ARBA00023002"/>
    </source>
</evidence>
<evidence type="ECO:0000313" key="9">
    <source>
        <dbReference type="Proteomes" id="UP001333996"/>
    </source>
</evidence>
<feature type="binding site" evidence="6">
    <location>
        <position position="10"/>
    </location>
    <ligand>
        <name>FMN</name>
        <dbReference type="ChEBI" id="CHEBI:58210"/>
    </ligand>
</feature>
<dbReference type="PANTHER" id="PTHR43741">
    <property type="entry name" value="FMN-DEPENDENT NADH-AZOREDUCTASE 1"/>
    <property type="match status" value="1"/>
</dbReference>
<comment type="function">
    <text evidence="6">Quinone reductase that provides resistance to thiol-specific stress caused by electrophilic quinones.</text>
</comment>
<dbReference type="InterPro" id="IPR050104">
    <property type="entry name" value="FMN-dep_NADH:Q_OxRdtase_AzoR1"/>
</dbReference>
<protein>
    <recommendedName>
        <fullName evidence="6">FMN dependent NADH:quinone oxidoreductase</fullName>
        <ecNumber evidence="6">1.6.5.-</ecNumber>
    </recommendedName>
    <alternativeName>
        <fullName evidence="6">Azo-dye reductase</fullName>
    </alternativeName>
    <alternativeName>
        <fullName evidence="6">FMN-dependent NADH-azo compound oxidoreductase</fullName>
    </alternativeName>
    <alternativeName>
        <fullName evidence="6">FMN-dependent NADH-azoreductase</fullName>
        <ecNumber evidence="6">1.7.1.17</ecNumber>
    </alternativeName>
</protein>
<keyword evidence="4 6" id="KW-0520">NAD</keyword>
<evidence type="ECO:0000256" key="2">
    <source>
        <dbReference type="ARBA" id="ARBA00022643"/>
    </source>
</evidence>
<proteinExistence type="inferred from homology"/>
<evidence type="ECO:0000256" key="1">
    <source>
        <dbReference type="ARBA" id="ARBA00022630"/>
    </source>
</evidence>
<dbReference type="Pfam" id="PF02525">
    <property type="entry name" value="Flavodoxin_2"/>
    <property type="match status" value="1"/>
</dbReference>
<evidence type="ECO:0000313" key="8">
    <source>
        <dbReference type="EMBL" id="MED7828166.1"/>
    </source>
</evidence>
<keyword evidence="3 6" id="KW-0560">Oxidoreductase</keyword>
<comment type="cofactor">
    <cofactor evidence="6">
        <name>FMN</name>
        <dbReference type="ChEBI" id="CHEBI:58210"/>
    </cofactor>
    <text evidence="6">Binds 1 FMN per subunit.</text>
</comment>
<reference evidence="8" key="1">
    <citation type="submission" date="2024-01" db="EMBL/GenBank/DDBJ databases">
        <title>First draft genome sequence data of TA4-1, the type strain of Gram-positive actinobacterium Streptomyces chiangmaiensis.</title>
        <authorList>
            <person name="Yasawong M."/>
            <person name="Nantapong N."/>
        </authorList>
    </citation>
    <scope>NUCLEOTIDE SEQUENCE</scope>
    <source>
        <strain evidence="8">TA4-1</strain>
    </source>
</reference>
<feature type="binding site" evidence="6">
    <location>
        <begin position="85"/>
        <end position="88"/>
    </location>
    <ligand>
        <name>FMN</name>
        <dbReference type="ChEBI" id="CHEBI:58210"/>
    </ligand>
</feature>
<dbReference type="SUPFAM" id="SSF52218">
    <property type="entry name" value="Flavoproteins"/>
    <property type="match status" value="1"/>
</dbReference>
<comment type="function">
    <text evidence="6">Also exhibits azoreductase activity. Catalyzes the reductive cleavage of the azo bond in aromatic azo compounds to the corresponding amines.</text>
</comment>
<evidence type="ECO:0000256" key="5">
    <source>
        <dbReference type="ARBA" id="ARBA00048542"/>
    </source>
</evidence>
<feature type="domain" description="Flavodoxin-like fold" evidence="7">
    <location>
        <begin position="3"/>
        <end position="171"/>
    </location>
</feature>
<dbReference type="HAMAP" id="MF_01216">
    <property type="entry name" value="Azoreductase_type1"/>
    <property type="match status" value="1"/>
</dbReference>
<dbReference type="RefSeq" id="WP_329512522.1">
    <property type="nucleotide sequence ID" value="NZ_BAAAYZ010000123.1"/>
</dbReference>